<evidence type="ECO:0008006" key="5">
    <source>
        <dbReference type="Google" id="ProtNLM"/>
    </source>
</evidence>
<organism evidence="3 4">
    <name type="scientific">Corallococcus macrosporus DSM 14697</name>
    <dbReference type="NCBI Taxonomy" id="1189310"/>
    <lineage>
        <taxon>Bacteria</taxon>
        <taxon>Pseudomonadati</taxon>
        <taxon>Myxococcota</taxon>
        <taxon>Myxococcia</taxon>
        <taxon>Myxococcales</taxon>
        <taxon>Cystobacterineae</taxon>
        <taxon>Myxococcaceae</taxon>
        <taxon>Corallococcus</taxon>
    </lineage>
</organism>
<sequence>MPLPRLTLLSAVLLTGCATSPAANHTESTQSKPAPAASAPAEPRTVREALAREITAQLPHEPVETEGVLFRGKVLAAGTPELMKRPNGVTLLTLPIGTSEPVTCLFYTSAIDAGAAVRSLLESLLDDVTVERVRATDVKSFTGSPAMYLEGDYSRGAAPAVQMGRIKVMVHADPVLPKTCFHNELGYTKTFLDITESVATGLTSTAPEQPVAPYYSDVQVLRLGDVPLGFQYTALFGSKAGGSILEVSTTMVRPGAPAQLQFQDTNITEQADSSGVLVAKSYSKRVNATVAANVRLRREQNGSYGVSGQVAAKEVQAQFGGELIGEVGLAARLRDGLLKGQGDALEALLWVPPADASAPTKLVIRPREEAGARAATMELGPMSVKVELDAHGFPQRTEIPAGSATVVQERLSQTGEP</sequence>
<evidence type="ECO:0000256" key="1">
    <source>
        <dbReference type="SAM" id="MobiDB-lite"/>
    </source>
</evidence>
<gene>
    <name evidence="3" type="ORF">MYMAC_002145</name>
</gene>
<evidence type="ECO:0000256" key="2">
    <source>
        <dbReference type="SAM" id="SignalP"/>
    </source>
</evidence>
<proteinExistence type="predicted"/>
<dbReference type="Proteomes" id="UP000217343">
    <property type="component" value="Chromosome"/>
</dbReference>
<accession>A0A250JSC8</accession>
<dbReference type="RefSeq" id="WP_095958021.1">
    <property type="nucleotide sequence ID" value="NZ_CP022203.1"/>
</dbReference>
<dbReference type="PROSITE" id="PS51257">
    <property type="entry name" value="PROKAR_LIPOPROTEIN"/>
    <property type="match status" value="1"/>
</dbReference>
<feature type="compositionally biased region" description="Low complexity" evidence="1">
    <location>
        <begin position="33"/>
        <end position="43"/>
    </location>
</feature>
<feature type="chain" id="PRO_5012015685" description="Lipoprotein" evidence="2">
    <location>
        <begin position="23"/>
        <end position="417"/>
    </location>
</feature>
<dbReference type="KEGG" id="mmas:MYMAC_002145"/>
<dbReference type="OrthoDB" id="5513970at2"/>
<feature type="compositionally biased region" description="Polar residues" evidence="1">
    <location>
        <begin position="22"/>
        <end position="32"/>
    </location>
</feature>
<evidence type="ECO:0000313" key="4">
    <source>
        <dbReference type="Proteomes" id="UP000217343"/>
    </source>
</evidence>
<name>A0A250JSC8_9BACT</name>
<keyword evidence="4" id="KW-1185">Reference proteome</keyword>
<evidence type="ECO:0000313" key="3">
    <source>
        <dbReference type="EMBL" id="ATB46540.1"/>
    </source>
</evidence>
<dbReference type="EMBL" id="CP022203">
    <property type="protein sequence ID" value="ATB46540.1"/>
    <property type="molecule type" value="Genomic_DNA"/>
</dbReference>
<keyword evidence="2" id="KW-0732">Signal</keyword>
<feature type="region of interest" description="Disordered" evidence="1">
    <location>
        <begin position="22"/>
        <end position="43"/>
    </location>
</feature>
<protein>
    <recommendedName>
        <fullName evidence="5">Lipoprotein</fullName>
    </recommendedName>
</protein>
<dbReference type="AlphaFoldDB" id="A0A250JSC8"/>
<feature type="signal peptide" evidence="2">
    <location>
        <begin position="1"/>
        <end position="22"/>
    </location>
</feature>
<reference evidence="3 4" key="1">
    <citation type="submission" date="2017-06" db="EMBL/GenBank/DDBJ databases">
        <title>Sequencing and comparative analysis of myxobacterial genomes.</title>
        <authorList>
            <person name="Rupp O."/>
            <person name="Goesmann A."/>
            <person name="Sogaard-Andersen L."/>
        </authorList>
    </citation>
    <scope>NUCLEOTIDE SEQUENCE [LARGE SCALE GENOMIC DNA]</scope>
    <source>
        <strain evidence="3 4">DSM 14697</strain>
    </source>
</reference>